<reference evidence="1" key="1">
    <citation type="journal article" date="2014" name="Front. Microbiol.">
        <title>High frequency of phylogenetically diverse reductive dehalogenase-homologous genes in deep subseafloor sedimentary metagenomes.</title>
        <authorList>
            <person name="Kawai M."/>
            <person name="Futagami T."/>
            <person name="Toyoda A."/>
            <person name="Takaki Y."/>
            <person name="Nishi S."/>
            <person name="Hori S."/>
            <person name="Arai W."/>
            <person name="Tsubouchi T."/>
            <person name="Morono Y."/>
            <person name="Uchiyama I."/>
            <person name="Ito T."/>
            <person name="Fujiyama A."/>
            <person name="Inagaki F."/>
            <person name="Takami H."/>
        </authorList>
    </citation>
    <scope>NUCLEOTIDE SEQUENCE</scope>
    <source>
        <strain evidence="1">Expedition CK06-06</strain>
    </source>
</reference>
<name>X1K2F4_9ZZZZ</name>
<protein>
    <submittedName>
        <fullName evidence="1">Uncharacterized protein</fullName>
    </submittedName>
</protein>
<sequence length="49" mass="5517">LRRGETETYTITKQTKVLSRQYTKGHVKSNGSIVPLVLGESDDYSPLFC</sequence>
<dbReference type="AlphaFoldDB" id="X1K2F4"/>
<dbReference type="EMBL" id="BARU01041399">
    <property type="protein sequence ID" value="GAH87855.1"/>
    <property type="molecule type" value="Genomic_DNA"/>
</dbReference>
<gene>
    <name evidence="1" type="ORF">S03H2_63842</name>
</gene>
<evidence type="ECO:0000313" key="1">
    <source>
        <dbReference type="EMBL" id="GAH87855.1"/>
    </source>
</evidence>
<comment type="caution">
    <text evidence="1">The sequence shown here is derived from an EMBL/GenBank/DDBJ whole genome shotgun (WGS) entry which is preliminary data.</text>
</comment>
<proteinExistence type="predicted"/>
<feature type="non-terminal residue" evidence="1">
    <location>
        <position position="1"/>
    </location>
</feature>
<organism evidence="1">
    <name type="scientific">marine sediment metagenome</name>
    <dbReference type="NCBI Taxonomy" id="412755"/>
    <lineage>
        <taxon>unclassified sequences</taxon>
        <taxon>metagenomes</taxon>
        <taxon>ecological metagenomes</taxon>
    </lineage>
</organism>
<accession>X1K2F4</accession>